<gene>
    <name evidence="1" type="ORF">A3A48_00920</name>
</gene>
<comment type="caution">
    <text evidence="1">The sequence shown here is derived from an EMBL/GenBank/DDBJ whole genome shotgun (WGS) entry which is preliminary data.</text>
</comment>
<dbReference type="EMBL" id="MFBN01000014">
    <property type="protein sequence ID" value="OGD95605.1"/>
    <property type="molecule type" value="Genomic_DNA"/>
</dbReference>
<dbReference type="AlphaFoldDB" id="A0A1F5GUV8"/>
<sequence length="126" mass="14244">MTGERDNRTLISSENQESIERLIARVKSEADDGRITPAMKVLGKRNFVRGFFAAQALQTKEDLHNWFDSAVVTEYVGVWRPKGEALEGMREAVQLGLTNLSEEDINSISNSYKNIYPAEKYFISLA</sequence>
<name>A0A1F5GUV8_9BACT</name>
<evidence type="ECO:0000313" key="2">
    <source>
        <dbReference type="Proteomes" id="UP000178336"/>
    </source>
</evidence>
<accession>A0A1F5GUV8</accession>
<proteinExistence type="predicted"/>
<protein>
    <submittedName>
        <fullName evidence="1">Uncharacterized protein</fullName>
    </submittedName>
</protein>
<reference evidence="1 2" key="1">
    <citation type="journal article" date="2016" name="Nat. Commun.">
        <title>Thousands of microbial genomes shed light on interconnected biogeochemical processes in an aquifer system.</title>
        <authorList>
            <person name="Anantharaman K."/>
            <person name="Brown C.T."/>
            <person name="Hug L.A."/>
            <person name="Sharon I."/>
            <person name="Castelle C.J."/>
            <person name="Probst A.J."/>
            <person name="Thomas B.C."/>
            <person name="Singh A."/>
            <person name="Wilkins M.J."/>
            <person name="Karaoz U."/>
            <person name="Brodie E.L."/>
            <person name="Williams K.H."/>
            <person name="Hubbard S.S."/>
            <person name="Banfield J.F."/>
        </authorList>
    </citation>
    <scope>NUCLEOTIDE SEQUENCE [LARGE SCALE GENOMIC DNA]</scope>
</reference>
<organism evidence="1 2">
    <name type="scientific">Candidatus Curtissbacteria bacterium RIFCSPLOWO2_01_FULL_37_9</name>
    <dbReference type="NCBI Taxonomy" id="1797724"/>
    <lineage>
        <taxon>Bacteria</taxon>
        <taxon>Candidatus Curtissiibacteriota</taxon>
    </lineage>
</organism>
<dbReference type="STRING" id="1797724.A3A48_00920"/>
<dbReference type="Proteomes" id="UP000178336">
    <property type="component" value="Unassembled WGS sequence"/>
</dbReference>
<evidence type="ECO:0000313" key="1">
    <source>
        <dbReference type="EMBL" id="OGD95605.1"/>
    </source>
</evidence>